<keyword evidence="2" id="KW-0963">Cytoplasm</keyword>
<dbReference type="InterPro" id="IPR014729">
    <property type="entry name" value="Rossmann-like_a/b/a_fold"/>
</dbReference>
<name>A0ABW4KRW8_9BURK</name>
<evidence type="ECO:0000256" key="2">
    <source>
        <dbReference type="PIRNR" id="PIRNR006276"/>
    </source>
</evidence>
<dbReference type="Proteomes" id="UP001597304">
    <property type="component" value="Unassembled WGS sequence"/>
</dbReference>
<dbReference type="EMBL" id="JBHUEJ010000002">
    <property type="protein sequence ID" value="MFD1709000.1"/>
    <property type="molecule type" value="Genomic_DNA"/>
</dbReference>
<comment type="similarity">
    <text evidence="1 2">Belongs to the universal stress protein A family.</text>
</comment>
<dbReference type="Gene3D" id="3.40.50.620">
    <property type="entry name" value="HUPs"/>
    <property type="match status" value="1"/>
</dbReference>
<dbReference type="RefSeq" id="WP_147914413.1">
    <property type="nucleotide sequence ID" value="NZ_JBHUEJ010000002.1"/>
</dbReference>
<evidence type="ECO:0000313" key="4">
    <source>
        <dbReference type="EMBL" id="MFD1709000.1"/>
    </source>
</evidence>
<dbReference type="PIRSF" id="PIRSF006276">
    <property type="entry name" value="UspA"/>
    <property type="match status" value="1"/>
</dbReference>
<dbReference type="InterPro" id="IPR006016">
    <property type="entry name" value="UspA"/>
</dbReference>
<dbReference type="PANTHER" id="PTHR46268">
    <property type="entry name" value="STRESS RESPONSE PROTEIN NHAX"/>
    <property type="match status" value="1"/>
</dbReference>
<protein>
    <recommendedName>
        <fullName evidence="2">Universal stress protein</fullName>
    </recommendedName>
</protein>
<dbReference type="PRINTS" id="PR01438">
    <property type="entry name" value="UNVRSLSTRESS"/>
</dbReference>
<dbReference type="PANTHER" id="PTHR46268:SF15">
    <property type="entry name" value="UNIVERSAL STRESS PROTEIN HP_0031"/>
    <property type="match status" value="1"/>
</dbReference>
<dbReference type="InterPro" id="IPR006015">
    <property type="entry name" value="Universal_stress_UspA"/>
</dbReference>
<organism evidence="4 5">
    <name type="scientific">Ottowia flava</name>
    <dbReference type="NCBI Taxonomy" id="2675430"/>
    <lineage>
        <taxon>Bacteria</taxon>
        <taxon>Pseudomonadati</taxon>
        <taxon>Pseudomonadota</taxon>
        <taxon>Betaproteobacteria</taxon>
        <taxon>Burkholderiales</taxon>
        <taxon>Comamonadaceae</taxon>
        <taxon>Ottowia</taxon>
    </lineage>
</organism>
<evidence type="ECO:0000259" key="3">
    <source>
        <dbReference type="Pfam" id="PF00582"/>
    </source>
</evidence>
<feature type="domain" description="UspA" evidence="3">
    <location>
        <begin position="1"/>
        <end position="144"/>
    </location>
</feature>
<comment type="subcellular location">
    <subcellularLocation>
        <location evidence="2">Cytoplasm</location>
    </subcellularLocation>
</comment>
<dbReference type="SUPFAM" id="SSF52402">
    <property type="entry name" value="Adenine nucleotide alpha hydrolases-like"/>
    <property type="match status" value="1"/>
</dbReference>
<sequence>MFKHILVPVDGSPTSLAAIDKAIGLSKSFGSTVTAIYVIDPYPFTGVGADFAYGQDQYLSAAKAEASAAIDAVSARLAEAGIPVDTRVVESHAVWRGILEASEAVGADLVVMGSHGRRGLEKLVLGSVTQSVLSHTKLTTLVVRDAS</sequence>
<accession>A0ABW4KRW8</accession>
<keyword evidence="5" id="KW-1185">Reference proteome</keyword>
<reference evidence="5" key="1">
    <citation type="journal article" date="2019" name="Int. J. Syst. Evol. Microbiol.">
        <title>The Global Catalogue of Microorganisms (GCM) 10K type strain sequencing project: providing services to taxonomists for standard genome sequencing and annotation.</title>
        <authorList>
            <consortium name="The Broad Institute Genomics Platform"/>
            <consortium name="The Broad Institute Genome Sequencing Center for Infectious Disease"/>
            <person name="Wu L."/>
            <person name="Ma J."/>
        </authorList>
    </citation>
    <scope>NUCLEOTIDE SEQUENCE [LARGE SCALE GENOMIC DNA]</scope>
    <source>
        <strain evidence="5">LMG 29247</strain>
    </source>
</reference>
<proteinExistence type="inferred from homology"/>
<dbReference type="CDD" id="cd00293">
    <property type="entry name" value="USP-like"/>
    <property type="match status" value="1"/>
</dbReference>
<gene>
    <name evidence="4" type="ORF">ACFSF0_00110</name>
</gene>
<evidence type="ECO:0000256" key="1">
    <source>
        <dbReference type="ARBA" id="ARBA00008791"/>
    </source>
</evidence>
<evidence type="ECO:0000313" key="5">
    <source>
        <dbReference type="Proteomes" id="UP001597304"/>
    </source>
</evidence>
<dbReference type="Pfam" id="PF00582">
    <property type="entry name" value="Usp"/>
    <property type="match status" value="1"/>
</dbReference>
<comment type="caution">
    <text evidence="4">The sequence shown here is derived from an EMBL/GenBank/DDBJ whole genome shotgun (WGS) entry which is preliminary data.</text>
</comment>